<feature type="region of interest" description="Disordered" evidence="1">
    <location>
        <begin position="1"/>
        <end position="24"/>
    </location>
</feature>
<reference evidence="2" key="1">
    <citation type="submission" date="2023-10" db="EMBL/GenBank/DDBJ databases">
        <authorList>
            <person name="Chen Y."/>
            <person name="Shah S."/>
            <person name="Dougan E. K."/>
            <person name="Thang M."/>
            <person name="Chan C."/>
        </authorList>
    </citation>
    <scope>NUCLEOTIDE SEQUENCE [LARGE SCALE GENOMIC DNA]</scope>
</reference>
<organism evidence="2 3">
    <name type="scientific">Prorocentrum cordatum</name>
    <dbReference type="NCBI Taxonomy" id="2364126"/>
    <lineage>
        <taxon>Eukaryota</taxon>
        <taxon>Sar</taxon>
        <taxon>Alveolata</taxon>
        <taxon>Dinophyceae</taxon>
        <taxon>Prorocentrales</taxon>
        <taxon>Prorocentraceae</taxon>
        <taxon>Prorocentrum</taxon>
    </lineage>
</organism>
<gene>
    <name evidence="2" type="ORF">PCOR1329_LOCUS46603</name>
</gene>
<sequence>HVGASAVQRPGGGAAGLDPGEAQPFRVDGAARLHRGRPGGLPWPRSAIAGSCAADALPRPRPGCASPRVALRPPPARQGRAERPSGLAAPGRPRAL</sequence>
<evidence type="ECO:0000313" key="3">
    <source>
        <dbReference type="Proteomes" id="UP001189429"/>
    </source>
</evidence>
<dbReference type="Proteomes" id="UP001189429">
    <property type="component" value="Unassembled WGS sequence"/>
</dbReference>
<evidence type="ECO:0000256" key="1">
    <source>
        <dbReference type="SAM" id="MobiDB-lite"/>
    </source>
</evidence>
<name>A0ABN9UAL0_9DINO</name>
<feature type="non-terminal residue" evidence="2">
    <location>
        <position position="96"/>
    </location>
</feature>
<feature type="region of interest" description="Disordered" evidence="1">
    <location>
        <begin position="58"/>
        <end position="96"/>
    </location>
</feature>
<protein>
    <submittedName>
        <fullName evidence="2">Uncharacterized protein</fullName>
    </submittedName>
</protein>
<dbReference type="EMBL" id="CAUYUJ010015609">
    <property type="protein sequence ID" value="CAK0856141.1"/>
    <property type="molecule type" value="Genomic_DNA"/>
</dbReference>
<accession>A0ABN9UAL0</accession>
<proteinExistence type="predicted"/>
<feature type="non-terminal residue" evidence="2">
    <location>
        <position position="1"/>
    </location>
</feature>
<comment type="caution">
    <text evidence="2">The sequence shown here is derived from an EMBL/GenBank/DDBJ whole genome shotgun (WGS) entry which is preliminary data.</text>
</comment>
<keyword evidence="3" id="KW-1185">Reference proteome</keyword>
<evidence type="ECO:0000313" key="2">
    <source>
        <dbReference type="EMBL" id="CAK0856141.1"/>
    </source>
</evidence>